<evidence type="ECO:0000313" key="2">
    <source>
        <dbReference type="Proteomes" id="UP000261111"/>
    </source>
</evidence>
<gene>
    <name evidence="1" type="ORF">DWX41_15825</name>
</gene>
<proteinExistence type="predicted"/>
<dbReference type="EMBL" id="QVIA01000019">
    <property type="protein sequence ID" value="RGC28725.1"/>
    <property type="molecule type" value="Genomic_DNA"/>
</dbReference>
<sequence length="66" mass="6707">MQHPAVFALTGGAGFATASANFPASSRSRSTAARSLADFGCCSVDEHSRKFTSSGAICPKSTHSAT</sequence>
<name>A0A3E2WNV7_9FIRM</name>
<protein>
    <submittedName>
        <fullName evidence="1">Uncharacterized protein</fullName>
    </submittedName>
</protein>
<comment type="caution">
    <text evidence="1">The sequence shown here is derived from an EMBL/GenBank/DDBJ whole genome shotgun (WGS) entry which is preliminary data.</text>
</comment>
<dbReference type="Proteomes" id="UP000261111">
    <property type="component" value="Unassembled WGS sequence"/>
</dbReference>
<reference evidence="1 2" key="1">
    <citation type="submission" date="2018-08" db="EMBL/GenBank/DDBJ databases">
        <title>A genome reference for cultivated species of the human gut microbiota.</title>
        <authorList>
            <person name="Zou Y."/>
            <person name="Xue W."/>
            <person name="Luo G."/>
        </authorList>
    </citation>
    <scope>NUCLEOTIDE SEQUENCE [LARGE SCALE GENOMIC DNA]</scope>
    <source>
        <strain evidence="1 2">AF19-21</strain>
    </source>
</reference>
<evidence type="ECO:0000313" key="1">
    <source>
        <dbReference type="EMBL" id="RGC28725.1"/>
    </source>
</evidence>
<organism evidence="1 2">
    <name type="scientific">Hungatella hathewayi</name>
    <dbReference type="NCBI Taxonomy" id="154046"/>
    <lineage>
        <taxon>Bacteria</taxon>
        <taxon>Bacillati</taxon>
        <taxon>Bacillota</taxon>
        <taxon>Clostridia</taxon>
        <taxon>Lachnospirales</taxon>
        <taxon>Lachnospiraceae</taxon>
        <taxon>Hungatella</taxon>
    </lineage>
</organism>
<dbReference type="AlphaFoldDB" id="A0A3E2WNV7"/>
<accession>A0A3E2WNV7</accession>